<proteinExistence type="predicted"/>
<feature type="chain" id="PRO_5007592830" evidence="3">
    <location>
        <begin position="19"/>
        <end position="878"/>
    </location>
</feature>
<name>A0A151Z464_TIELA</name>
<evidence type="ECO:0000256" key="3">
    <source>
        <dbReference type="SAM" id="SignalP"/>
    </source>
</evidence>
<dbReference type="PANTHER" id="PTHR13412:SF0">
    <property type="entry name" value="T-CELL IMMUNOMODULATORY PROTEIN"/>
    <property type="match status" value="1"/>
</dbReference>
<dbReference type="InterPro" id="IPR028994">
    <property type="entry name" value="Integrin_alpha_N"/>
</dbReference>
<accession>A0A151Z464</accession>
<organism evidence="4 5">
    <name type="scientific">Tieghemostelium lacteum</name>
    <name type="common">Slime mold</name>
    <name type="synonym">Dictyostelium lacteum</name>
    <dbReference type="NCBI Taxonomy" id="361077"/>
    <lineage>
        <taxon>Eukaryota</taxon>
        <taxon>Amoebozoa</taxon>
        <taxon>Evosea</taxon>
        <taxon>Eumycetozoa</taxon>
        <taxon>Dictyostelia</taxon>
        <taxon>Dictyosteliales</taxon>
        <taxon>Raperosteliaceae</taxon>
        <taxon>Tieghemostelium</taxon>
    </lineage>
</organism>
<dbReference type="Gene3D" id="2.130.10.130">
    <property type="entry name" value="Integrin alpha, N-terminal"/>
    <property type="match status" value="2"/>
</dbReference>
<feature type="signal peptide" evidence="3">
    <location>
        <begin position="1"/>
        <end position="18"/>
    </location>
</feature>
<feature type="region of interest" description="Disordered" evidence="2">
    <location>
        <begin position="570"/>
        <end position="772"/>
    </location>
</feature>
<dbReference type="OMA" id="HAHFSAY"/>
<evidence type="ECO:0000313" key="4">
    <source>
        <dbReference type="EMBL" id="KYQ88707.1"/>
    </source>
</evidence>
<feature type="compositionally biased region" description="Low complexity" evidence="2">
    <location>
        <begin position="574"/>
        <end position="772"/>
    </location>
</feature>
<dbReference type="InterPro" id="IPR013517">
    <property type="entry name" value="FG-GAP"/>
</dbReference>
<reference evidence="4 5" key="1">
    <citation type="submission" date="2015-12" db="EMBL/GenBank/DDBJ databases">
        <title>Dictyostelia acquired genes for synthesis and detection of signals that induce cell-type specialization by lateral gene transfer from prokaryotes.</title>
        <authorList>
            <person name="Gloeckner G."/>
            <person name="Schaap P."/>
        </authorList>
    </citation>
    <scope>NUCLEOTIDE SEQUENCE [LARGE SCALE GENOMIC DNA]</scope>
    <source>
        <strain evidence="4 5">TK</strain>
    </source>
</reference>
<evidence type="ECO:0000313" key="5">
    <source>
        <dbReference type="Proteomes" id="UP000076078"/>
    </source>
</evidence>
<evidence type="ECO:0000256" key="2">
    <source>
        <dbReference type="SAM" id="MobiDB-lite"/>
    </source>
</evidence>
<sequence length="878" mass="92326">MYIFILIIFILKISINIAFPSSENLLNNTNSYGLDLYFEFKTGGFDFNGDGKQDFIISDFQTQKLYVFFGDISRYGDKRPLKVSMIDGMNGFSIDFDKFYLRNNFICGDINDDGYDEIIFRRTDNQLFIIYGHAGPFKNDFSTFDGIGGFVINNVNVTRHAHFSAYQVLCDHNGDGIKDLIYNTLDDVYVLYGLDRGRKYPTNSGVFYSNFVSNGTYGHTMQKKQSVNFGCGDLNNDGIDDLVILSDTDTATVTFGLKIYPTKYNPVLNGSTGFTMKIESNLFVYLLQMGFGDLNGDGLQDMAVASKDSKSIYMIYGKKGGIWESHFDINSGNSSEVVKLVRDASSPLEFCSSMYVGDINGDGISDLSCTDSYNEINWGVYGTTMKLPAVYDLNIKTSPLFGDCRGFIILNSTLTFSAWTDFNNDGFQDLILQFNANNMNYILFGEKTKISESLNIINTSIPYHSNGEYRFLESNFNPSSSACNVQFITFKVLGSIDASDQLSFSPNTTSSVVSISNGELQVFNTNSDPKFLQSLSNILYKTNRNSSIVTISISYLNIINDTIKIFTSNPTINTTSTSPVTGTGSSSATGTGSSSATGTGSSSATGTGSSSATGTGSSSATGTGSSSATGSSSTGTGSSSATGTGSSSATGAGSSSATGTGSSSATGTGSSSATGTGSSSATGTGSSATGTGSSSATGTGSSSSATATGSSSATGTGSSSATGTGPSSATATGSSSATGTGSSSATGTGTSPVTATATSPVTSTARTGTATTLPSTVTSTQVLQNNTVNNDCICIRGQICLPDSHICVNEFDVYQGESCLQNSCALGYDCKEDSNQIYKCVKQDSCITCADITCKSPHRCILVLSTSQKCKYQPTCSN</sequence>
<dbReference type="Pfam" id="PF13517">
    <property type="entry name" value="FG-GAP_3"/>
    <property type="match status" value="1"/>
</dbReference>
<dbReference type="OrthoDB" id="21139at2759"/>
<keyword evidence="1 3" id="KW-0732">Signal</keyword>
<dbReference type="EMBL" id="LODT01000048">
    <property type="protein sequence ID" value="KYQ88707.1"/>
    <property type="molecule type" value="Genomic_DNA"/>
</dbReference>
<gene>
    <name evidence="4" type="ORF">DLAC_10727</name>
</gene>
<keyword evidence="5" id="KW-1185">Reference proteome</keyword>
<dbReference type="AlphaFoldDB" id="A0A151Z464"/>
<dbReference type="PANTHER" id="PTHR13412">
    <property type="entry name" value="T-CELL IMMUNOMODULATORY PROTEIN HOMOLOG"/>
    <property type="match status" value="1"/>
</dbReference>
<dbReference type="InParanoid" id="A0A151Z464"/>
<dbReference type="SUPFAM" id="SSF69318">
    <property type="entry name" value="Integrin alpha N-terminal domain"/>
    <property type="match status" value="1"/>
</dbReference>
<protein>
    <submittedName>
        <fullName evidence="4">Tenascin X</fullName>
    </submittedName>
</protein>
<comment type="caution">
    <text evidence="4">The sequence shown here is derived from an EMBL/GenBank/DDBJ whole genome shotgun (WGS) entry which is preliminary data.</text>
</comment>
<dbReference type="Proteomes" id="UP000076078">
    <property type="component" value="Unassembled WGS sequence"/>
</dbReference>
<dbReference type="STRING" id="361077.A0A151Z464"/>
<evidence type="ECO:0000256" key="1">
    <source>
        <dbReference type="ARBA" id="ARBA00022729"/>
    </source>
</evidence>
<dbReference type="InterPro" id="IPR024881">
    <property type="entry name" value="Tip"/>
</dbReference>